<feature type="transmembrane region" description="Helical" evidence="6">
    <location>
        <begin position="431"/>
        <end position="452"/>
    </location>
</feature>
<evidence type="ECO:0000256" key="1">
    <source>
        <dbReference type="ARBA" id="ARBA00004141"/>
    </source>
</evidence>
<dbReference type="GO" id="GO:1903169">
    <property type="term" value="P:regulation of calcium ion transmembrane transport"/>
    <property type="evidence" value="ECO:0007669"/>
    <property type="project" value="Ensembl"/>
</dbReference>
<evidence type="ECO:0000259" key="8">
    <source>
        <dbReference type="Pfam" id="PF07810"/>
    </source>
</evidence>
<feature type="compositionally biased region" description="Low complexity" evidence="7">
    <location>
        <begin position="135"/>
        <end position="146"/>
    </location>
</feature>
<feature type="transmembrane region" description="Helical" evidence="6">
    <location>
        <begin position="340"/>
        <end position="361"/>
    </location>
</feature>
<evidence type="ECO:0000256" key="7">
    <source>
        <dbReference type="SAM" id="MobiDB-lite"/>
    </source>
</evidence>
<dbReference type="PANTHER" id="PTHR23302:SF17">
    <property type="entry name" value="TRANSMEMBRANE CHANNEL-LIKE PROTEIN 2"/>
    <property type="match status" value="1"/>
</dbReference>
<feature type="transmembrane region" description="Helical" evidence="6">
    <location>
        <begin position="258"/>
        <end position="281"/>
    </location>
</feature>
<dbReference type="PANTHER" id="PTHR23302">
    <property type="entry name" value="TRANSMEMBRANE CHANNEL-RELATED"/>
    <property type="match status" value="1"/>
</dbReference>
<keyword evidence="4 6" id="KW-1133">Transmembrane helix</keyword>
<dbReference type="EMBL" id="ABDC03021659">
    <property type="status" value="NOT_ANNOTATED_CDS"/>
    <property type="molecule type" value="Genomic_DNA"/>
</dbReference>
<keyword evidence="5 6" id="KW-0472">Membrane</keyword>
<comment type="similarity">
    <text evidence="2 6">Belongs to the TMC family.</text>
</comment>
<feature type="compositionally biased region" description="Basic and acidic residues" evidence="7">
    <location>
        <begin position="1"/>
        <end position="18"/>
    </location>
</feature>
<reference evidence="9" key="3">
    <citation type="submission" date="2025-09" db="UniProtKB">
        <authorList>
            <consortium name="Ensembl"/>
        </authorList>
    </citation>
    <scope>IDENTIFICATION</scope>
</reference>
<keyword evidence="10" id="KW-1185">Reference proteome</keyword>
<evidence type="ECO:0000256" key="5">
    <source>
        <dbReference type="ARBA" id="ARBA00023136"/>
    </source>
</evidence>
<feature type="compositionally biased region" description="Polar residues" evidence="7">
    <location>
        <begin position="820"/>
        <end position="830"/>
    </location>
</feature>
<dbReference type="Proteomes" id="UP000694394">
    <property type="component" value="Chromosome 18"/>
</dbReference>
<evidence type="ECO:0000256" key="2">
    <source>
        <dbReference type="ARBA" id="ARBA00006510"/>
    </source>
</evidence>
<feature type="transmembrane region" description="Helical" evidence="6">
    <location>
        <begin position="505"/>
        <end position="524"/>
    </location>
</feature>
<dbReference type="EMBL" id="ABDC03021660">
    <property type="status" value="NOT_ANNOTATED_CDS"/>
    <property type="molecule type" value="Genomic_DNA"/>
</dbReference>
<dbReference type="GO" id="GO:0008381">
    <property type="term" value="F:mechanosensitive monoatomic ion channel activity"/>
    <property type="evidence" value="ECO:0007669"/>
    <property type="project" value="Ensembl"/>
</dbReference>
<dbReference type="GO" id="GO:0032437">
    <property type="term" value="C:cuticular plate"/>
    <property type="evidence" value="ECO:0007669"/>
    <property type="project" value="Ensembl"/>
</dbReference>
<evidence type="ECO:0000256" key="6">
    <source>
        <dbReference type="RuleBase" id="RU310713"/>
    </source>
</evidence>
<protein>
    <recommendedName>
        <fullName evidence="6">Transmembrane channel-like protein</fullName>
    </recommendedName>
</protein>
<name>A0A8C5V704_MICMU</name>
<dbReference type="GeneTree" id="ENSGT01050000244942"/>
<comment type="subcellular location">
    <subcellularLocation>
        <location evidence="1 6">Membrane</location>
        <topology evidence="1 6">Multi-pass membrane protein</topology>
    </subcellularLocation>
</comment>
<feature type="domain" description="TMC" evidence="8">
    <location>
        <begin position="574"/>
        <end position="689"/>
    </location>
</feature>
<feature type="transmembrane region" description="Helical" evidence="6">
    <location>
        <begin position="651"/>
        <end position="673"/>
    </location>
</feature>
<dbReference type="Pfam" id="PF07810">
    <property type="entry name" value="TMC"/>
    <property type="match status" value="1"/>
</dbReference>
<keyword evidence="3 6" id="KW-0812">Transmembrane</keyword>
<dbReference type="GO" id="GO:0032426">
    <property type="term" value="C:stereocilium tip"/>
    <property type="evidence" value="ECO:0007669"/>
    <property type="project" value="Ensembl"/>
</dbReference>
<dbReference type="EMBL" id="ABDC03021658">
    <property type="status" value="NOT_ANNOTATED_CDS"/>
    <property type="molecule type" value="Genomic_DNA"/>
</dbReference>
<feature type="transmembrane region" description="Helical" evidence="6">
    <location>
        <begin position="751"/>
        <end position="775"/>
    </location>
</feature>
<feature type="region of interest" description="Disordered" evidence="7">
    <location>
        <begin position="1"/>
        <end position="146"/>
    </location>
</feature>
<feature type="compositionally biased region" description="Basic and acidic residues" evidence="7">
    <location>
        <begin position="67"/>
        <end position="128"/>
    </location>
</feature>
<dbReference type="InterPro" id="IPR012496">
    <property type="entry name" value="TMC_dom"/>
</dbReference>
<evidence type="ECO:0000256" key="3">
    <source>
        <dbReference type="ARBA" id="ARBA00022692"/>
    </source>
</evidence>
<sequence length="899" mass="101896">MSHQSKGLEKEARGEARGRARSGSPRTGDRSGRRPSSKQAPPGRRGSPPGQLDRARGSQRPGSPRRKQTERQTERRSRGGELVRGQERSATDRTCEGKRKRDARASLREQRAPQKKEKEVLKKEEPRMRPKKPRSSSLASSVSGRESLSEEELARILEQVEEKKKLIATMRSKPWPMAKKLAELREAQAFVEEYEGALGKGKGKQLYAYRMLMAKKWVKFKRDFVNFKTQCIPWEMKIKGIESHFGSSVASYFIFLRWMYGVNLVLFGLIFGLVIIPEVLMGVPYGSIPRKTVPRAEQEKAMDFSVLWDFEGYIKYSALFYGYYNNQRTIGWLRYRLPMAYFMVGVSVFGYSLVIVIRSMANNTQGSTSDGESDNFTFSFKMFTSWDYLIGNSETADSKYAAITTSFKESIVDEQESNKEENVHLTRFLRVVANFLIICCLCGSGYLIYFVVKRSQEFSKKQNVSWYERNEVEIVMSLLGMFCPPLFETIAALEKYHPRVGLKWQLGRIFALFLGNLYTFLLALMDDVHLKLSKEEKIKNITHWTLFNYYNSSGWNESVPRPPLHPADVPRGSCWETAVGIEFMRLTVSDMLVTYITILLGDFLRACFVRFMNYCWCWDLEAGFPSYAEFDISGNVLGLIFNQGMIWMGSFYAPGLVGINVLRLLTSMYFQCWAVMSSNVPHERVFKASRSNSFYMGLLLLVLFLSLLPVAYTIMSLPPSFDCGPFSGKYRMYDVLQETIENDFPTFLGKIFAFLANPGLIIPAILLMFLAIYYLNSVSKSLSRANAQLKKKIQALREDEKSHKSVKGKATASDSGDIPKSSSKNATQLQLPKEETTPHSASQSQIPDKKAQGSGTVLPASQHLTVSQPPGVRPGSSHPRSQTRACRSASGRKAQKPPC</sequence>
<dbReference type="GO" id="GO:0050910">
    <property type="term" value="P:detection of mechanical stimulus involved in sensory perception of sound"/>
    <property type="evidence" value="ECO:0007669"/>
    <property type="project" value="Ensembl"/>
</dbReference>
<evidence type="ECO:0000313" key="9">
    <source>
        <dbReference type="Ensembl" id="ENSMICP00000015082.3"/>
    </source>
</evidence>
<feature type="region of interest" description="Disordered" evidence="7">
    <location>
        <begin position="796"/>
        <end position="899"/>
    </location>
</feature>
<dbReference type="Ensembl" id="ENSMICT00000016546.3">
    <property type="protein sequence ID" value="ENSMICP00000015082.3"/>
    <property type="gene ID" value="ENSMICG00000016538.3"/>
</dbReference>
<evidence type="ECO:0000313" key="10">
    <source>
        <dbReference type="Proteomes" id="UP000694394"/>
    </source>
</evidence>
<dbReference type="GO" id="GO:0060005">
    <property type="term" value="P:vestibular reflex"/>
    <property type="evidence" value="ECO:0007669"/>
    <property type="project" value="Ensembl"/>
</dbReference>
<reference evidence="9" key="1">
    <citation type="submission" date="2016-12" db="EMBL/GenBank/DDBJ databases">
        <title>Mouse lemur reference genome and diversity panel.</title>
        <authorList>
            <person name="Harris R."/>
            <person name="Larsen P."/>
            <person name="Liu Y."/>
            <person name="Hughes D.S."/>
            <person name="Murali S."/>
            <person name="Raveendran M."/>
            <person name="Korchina V."/>
            <person name="Wang M."/>
            <person name="Jhangiani S."/>
            <person name="Bandaranaike D."/>
            <person name="Bellair M."/>
            <person name="Blankenburg K."/>
            <person name="Chao H."/>
            <person name="Dahdouli M."/>
            <person name="Dinh H."/>
            <person name="Doddapaneni H."/>
            <person name="English A."/>
            <person name="Firestine M."/>
            <person name="Gnanaolivu R."/>
            <person name="Gross S."/>
            <person name="Hernandez B."/>
            <person name="Javaid M."/>
            <person name="Jayaseelan J."/>
            <person name="Jones J."/>
            <person name="Khan Z."/>
            <person name="Kovar C."/>
            <person name="Kurapati P."/>
            <person name="Le B."/>
            <person name="Lee S."/>
            <person name="Li M."/>
            <person name="Mathew T."/>
            <person name="Narasimhan A."/>
            <person name="Ngo D."/>
            <person name="Nguyen L."/>
            <person name="Okwuonu G."/>
            <person name="Ongeri F."/>
            <person name="Osuji N."/>
            <person name="Pu L.-L."/>
            <person name="Puazo M."/>
            <person name="Quiroz J."/>
            <person name="Raj R."/>
            <person name="Rajbhandari K."/>
            <person name="Reid J.G."/>
            <person name="Santibanez J."/>
            <person name="Sexton D."/>
            <person name="Skinner E."/>
            <person name="Vee V."/>
            <person name="Weissenberger G."/>
            <person name="Wu Y."/>
            <person name="Xin Y."/>
            <person name="Han Y."/>
            <person name="Campbell C."/>
            <person name="Brown A."/>
            <person name="Sullivan B."/>
            <person name="Shelton J."/>
            <person name="Brown S."/>
            <person name="Dudchenko O."/>
            <person name="Machol I."/>
            <person name="Durand N."/>
            <person name="Shamim M."/>
            <person name="Lieberman A."/>
            <person name="Muzny D.M."/>
            <person name="Richards S."/>
            <person name="Yoder A."/>
            <person name="Worley K.C."/>
            <person name="Rogers J."/>
            <person name="Gibbs R.A."/>
        </authorList>
    </citation>
    <scope>NUCLEOTIDE SEQUENCE [LARGE SCALE GENOMIC DNA]</scope>
</reference>
<dbReference type="GO" id="GO:0005886">
    <property type="term" value="C:plasma membrane"/>
    <property type="evidence" value="ECO:0007669"/>
    <property type="project" value="InterPro"/>
</dbReference>
<proteinExistence type="inferred from homology"/>
<dbReference type="InterPro" id="IPR038900">
    <property type="entry name" value="TMC"/>
</dbReference>
<feature type="transmembrane region" description="Helical" evidence="6">
    <location>
        <begin position="472"/>
        <end position="493"/>
    </location>
</feature>
<dbReference type="GO" id="GO:0005245">
    <property type="term" value="F:voltage-gated calcium channel activity"/>
    <property type="evidence" value="ECO:0007669"/>
    <property type="project" value="Ensembl"/>
</dbReference>
<feature type="transmembrane region" description="Helical" evidence="6">
    <location>
        <begin position="694"/>
        <end position="715"/>
    </location>
</feature>
<organism evidence="9 10">
    <name type="scientific">Microcebus murinus</name>
    <name type="common">Gray mouse lemur</name>
    <name type="synonym">Lemur murinus</name>
    <dbReference type="NCBI Taxonomy" id="30608"/>
    <lineage>
        <taxon>Eukaryota</taxon>
        <taxon>Metazoa</taxon>
        <taxon>Chordata</taxon>
        <taxon>Craniata</taxon>
        <taxon>Vertebrata</taxon>
        <taxon>Euteleostomi</taxon>
        <taxon>Mammalia</taxon>
        <taxon>Eutheria</taxon>
        <taxon>Euarchontoglires</taxon>
        <taxon>Primates</taxon>
        <taxon>Strepsirrhini</taxon>
        <taxon>Lemuriformes</taxon>
        <taxon>Cheirogaleidae</taxon>
        <taxon>Microcebus</taxon>
    </lineage>
</organism>
<gene>
    <name evidence="9" type="primary">TMC2</name>
</gene>
<evidence type="ECO:0000256" key="4">
    <source>
        <dbReference type="ARBA" id="ARBA00022989"/>
    </source>
</evidence>
<dbReference type="AlphaFoldDB" id="A0A8C5V704"/>
<accession>A0A8C5V704</accession>
<reference evidence="9" key="2">
    <citation type="submission" date="2025-08" db="UniProtKB">
        <authorList>
            <consortium name="Ensembl"/>
        </authorList>
    </citation>
    <scope>IDENTIFICATION</scope>
</reference>